<dbReference type="Pfam" id="PF00144">
    <property type="entry name" value="Beta-lactamase"/>
    <property type="match status" value="1"/>
</dbReference>
<accession>A0A841L271</accession>
<protein>
    <submittedName>
        <fullName evidence="2">CubicO group peptidase (Beta-lactamase class C family)</fullName>
    </submittedName>
</protein>
<sequence>MAVAQAAHLGAEIAVADQSGAIFNSAIGLADREAGRPHRAGARWLWASVTKQVTAVLVMKQVELGQISLDGTIASYLPDFAGPGGDKVTVRQLLQHTSGLPNPDDTAPNASGVPGFYLETGNRITDAARAAGFCGEAPKAAPGAGFAYNNCDYLVLGAMLERVTGKAYGALVARDIAKPLALRSLALSRDGKPNGGMATGYTVGSKRYPPINVATFGAAGALTGTARDLIALDRALIAGSLLGAASRAVLWQGDPKLGYEALGVWSFPAQLGGCAAPVELVERRGDVGGIQVRNVIAPALGRSVVVFTNDDSVEFGEVWQGRGLSFDLLSAAFCPPLKP</sequence>
<proteinExistence type="predicted"/>
<dbReference type="InterPro" id="IPR001466">
    <property type="entry name" value="Beta-lactam-related"/>
</dbReference>
<comment type="caution">
    <text evidence="2">The sequence shown here is derived from an EMBL/GenBank/DDBJ whole genome shotgun (WGS) entry which is preliminary data.</text>
</comment>
<dbReference type="InterPro" id="IPR012338">
    <property type="entry name" value="Beta-lactam/transpept-like"/>
</dbReference>
<name>A0A841L271_9SPHN</name>
<evidence type="ECO:0000259" key="1">
    <source>
        <dbReference type="Pfam" id="PF00144"/>
    </source>
</evidence>
<dbReference type="SUPFAM" id="SSF56601">
    <property type="entry name" value="beta-lactamase/transpeptidase-like"/>
    <property type="match status" value="1"/>
</dbReference>
<dbReference type="EMBL" id="JACIIV010000006">
    <property type="protein sequence ID" value="MBB6226909.1"/>
    <property type="molecule type" value="Genomic_DNA"/>
</dbReference>
<dbReference type="Proteomes" id="UP000538147">
    <property type="component" value="Unassembled WGS sequence"/>
</dbReference>
<dbReference type="PANTHER" id="PTHR46825:SF7">
    <property type="entry name" value="D-ALANYL-D-ALANINE CARBOXYPEPTIDASE"/>
    <property type="match status" value="1"/>
</dbReference>
<keyword evidence="3" id="KW-1185">Reference proteome</keyword>
<evidence type="ECO:0000313" key="2">
    <source>
        <dbReference type="EMBL" id="MBB6226909.1"/>
    </source>
</evidence>
<dbReference type="InterPro" id="IPR050491">
    <property type="entry name" value="AmpC-like"/>
</dbReference>
<dbReference type="AlphaFoldDB" id="A0A841L271"/>
<gene>
    <name evidence="2" type="ORF">FHS79_001071</name>
</gene>
<dbReference type="Gene3D" id="3.40.710.10">
    <property type="entry name" value="DD-peptidase/beta-lactamase superfamily"/>
    <property type="match status" value="1"/>
</dbReference>
<reference evidence="2 3" key="1">
    <citation type="submission" date="2020-08" db="EMBL/GenBank/DDBJ databases">
        <title>Genomic Encyclopedia of Type Strains, Phase IV (KMG-IV): sequencing the most valuable type-strain genomes for metagenomic binning, comparative biology and taxonomic classification.</title>
        <authorList>
            <person name="Goeker M."/>
        </authorList>
    </citation>
    <scope>NUCLEOTIDE SEQUENCE [LARGE SCALE GENOMIC DNA]</scope>
    <source>
        <strain evidence="2 3">DSM 102189</strain>
    </source>
</reference>
<evidence type="ECO:0000313" key="3">
    <source>
        <dbReference type="Proteomes" id="UP000538147"/>
    </source>
</evidence>
<organism evidence="2 3">
    <name type="scientific">Polymorphobacter multimanifer</name>
    <dbReference type="NCBI Taxonomy" id="1070431"/>
    <lineage>
        <taxon>Bacteria</taxon>
        <taxon>Pseudomonadati</taxon>
        <taxon>Pseudomonadota</taxon>
        <taxon>Alphaproteobacteria</taxon>
        <taxon>Sphingomonadales</taxon>
        <taxon>Sphingosinicellaceae</taxon>
        <taxon>Polymorphobacter</taxon>
    </lineage>
</organism>
<dbReference type="RefSeq" id="WP_184196478.1">
    <property type="nucleotide sequence ID" value="NZ_JACIIV010000006.1"/>
</dbReference>
<feature type="domain" description="Beta-lactamase-related" evidence="1">
    <location>
        <begin position="4"/>
        <end position="312"/>
    </location>
</feature>
<dbReference type="PANTHER" id="PTHR46825">
    <property type="entry name" value="D-ALANYL-D-ALANINE-CARBOXYPEPTIDASE/ENDOPEPTIDASE AMPH"/>
    <property type="match status" value="1"/>
</dbReference>